<accession>A0AAQ3M857</accession>
<evidence type="ECO:0000313" key="2">
    <source>
        <dbReference type="EMBL" id="WPH00152.1"/>
    </source>
</evidence>
<evidence type="ECO:0000313" key="3">
    <source>
        <dbReference type="Proteomes" id="UP001303373"/>
    </source>
</evidence>
<organism evidence="2 3">
    <name type="scientific">Acrodontium crateriforme</name>
    <dbReference type="NCBI Taxonomy" id="150365"/>
    <lineage>
        <taxon>Eukaryota</taxon>
        <taxon>Fungi</taxon>
        <taxon>Dikarya</taxon>
        <taxon>Ascomycota</taxon>
        <taxon>Pezizomycotina</taxon>
        <taxon>Dothideomycetes</taxon>
        <taxon>Dothideomycetidae</taxon>
        <taxon>Mycosphaerellales</taxon>
        <taxon>Teratosphaeriaceae</taxon>
        <taxon>Acrodontium</taxon>
    </lineage>
</organism>
<name>A0AAQ3M857_9PEZI</name>
<keyword evidence="1" id="KW-0812">Transmembrane</keyword>
<evidence type="ECO:0000256" key="1">
    <source>
        <dbReference type="SAM" id="Phobius"/>
    </source>
</evidence>
<gene>
    <name evidence="2" type="ORF">R9X50_00297500</name>
</gene>
<dbReference type="AlphaFoldDB" id="A0AAQ3M857"/>
<keyword evidence="3" id="KW-1185">Reference proteome</keyword>
<reference evidence="2 3" key="1">
    <citation type="submission" date="2023-11" db="EMBL/GenBank/DDBJ databases">
        <title>An acidophilic fungus is an integral part of prey digestion in a carnivorous sundew plant.</title>
        <authorList>
            <person name="Tsai I.J."/>
        </authorList>
    </citation>
    <scope>NUCLEOTIDE SEQUENCE [LARGE SCALE GENOMIC DNA]</scope>
    <source>
        <strain evidence="2">169a</strain>
    </source>
</reference>
<keyword evidence="1" id="KW-0472">Membrane</keyword>
<keyword evidence="1" id="KW-1133">Transmembrane helix</keyword>
<protein>
    <submittedName>
        <fullName evidence="2">Uncharacterized protein</fullName>
    </submittedName>
</protein>
<proteinExistence type="predicted"/>
<dbReference type="EMBL" id="CP138583">
    <property type="protein sequence ID" value="WPH00152.1"/>
    <property type="molecule type" value="Genomic_DNA"/>
</dbReference>
<feature type="transmembrane region" description="Helical" evidence="1">
    <location>
        <begin position="50"/>
        <end position="73"/>
    </location>
</feature>
<sequence>MELSNIALYARTQGENAISTNQTLANSTLTHFGTCHQLQRDQMIISRTNFIVAITICTFVTCASILGFIAMMMREYSRKRESRDAKVWGRKSTYRHRISAMQKEIDDSYSRQYKGYWYNEPENPEMGSDSPVEIMAPERVWEAPAVPAKTVMDKNKRRSKMSIFFDHGRGLWLAKI</sequence>
<dbReference type="Proteomes" id="UP001303373">
    <property type="component" value="Chromosome 4"/>
</dbReference>